<comment type="function">
    <text evidence="6 7">Involved in the assembly process of the P-ring formation. It may associate with FlgF on the rod constituting a structure essential for the P-ring assembly or may act as a modulator protein for the P-ring assembly.</text>
</comment>
<dbReference type="GO" id="GO:0042597">
    <property type="term" value="C:periplasmic space"/>
    <property type="evidence" value="ECO:0007669"/>
    <property type="project" value="UniProtKB-SubCell"/>
</dbReference>
<dbReference type="PANTHER" id="PTHR36307:SF1">
    <property type="entry name" value="FLAGELLA BASAL BODY P-RING FORMATION PROTEIN FLGA"/>
    <property type="match status" value="1"/>
</dbReference>
<dbReference type="PANTHER" id="PTHR36307">
    <property type="entry name" value="FLAGELLA BASAL BODY P-RING FORMATION PROTEIN FLGA"/>
    <property type="match status" value="1"/>
</dbReference>
<dbReference type="SMART" id="SM00858">
    <property type="entry name" value="SAF"/>
    <property type="match status" value="1"/>
</dbReference>
<dbReference type="AlphaFoldDB" id="A0A0F3KZ93"/>
<evidence type="ECO:0000313" key="9">
    <source>
        <dbReference type="EMBL" id="KJV36272.1"/>
    </source>
</evidence>
<accession>A0A0F3KZ93</accession>
<dbReference type="Pfam" id="PF13144">
    <property type="entry name" value="ChapFlgA"/>
    <property type="match status" value="1"/>
</dbReference>
<dbReference type="Gene3D" id="2.30.30.760">
    <property type="match status" value="1"/>
</dbReference>
<keyword evidence="5 7" id="KW-0574">Periplasm</keyword>
<evidence type="ECO:0000256" key="5">
    <source>
        <dbReference type="ARBA" id="ARBA00022764"/>
    </source>
</evidence>
<dbReference type="PATRIC" id="fig|345309.4.peg.206"/>
<evidence type="ECO:0000256" key="6">
    <source>
        <dbReference type="ARBA" id="ARBA00025643"/>
    </source>
</evidence>
<keyword evidence="9" id="KW-0969">Cilium</keyword>
<evidence type="ECO:0000256" key="2">
    <source>
        <dbReference type="ARBA" id="ARBA00010474"/>
    </source>
</evidence>
<feature type="domain" description="SAF" evidence="8">
    <location>
        <begin position="107"/>
        <end position="169"/>
    </location>
</feature>
<evidence type="ECO:0000256" key="7">
    <source>
        <dbReference type="RuleBase" id="RU362063"/>
    </source>
</evidence>
<evidence type="ECO:0000256" key="1">
    <source>
        <dbReference type="ARBA" id="ARBA00004418"/>
    </source>
</evidence>
<organism evidence="9 10">
    <name type="scientific">Luteibacter yeojuensis</name>
    <dbReference type="NCBI Taxonomy" id="345309"/>
    <lineage>
        <taxon>Bacteria</taxon>
        <taxon>Pseudomonadati</taxon>
        <taxon>Pseudomonadota</taxon>
        <taxon>Gammaproteobacteria</taxon>
        <taxon>Lysobacterales</taxon>
        <taxon>Rhodanobacteraceae</taxon>
        <taxon>Luteibacter</taxon>
    </lineage>
</organism>
<dbReference type="InterPro" id="IPR017585">
    <property type="entry name" value="SAF_FlgA"/>
</dbReference>
<dbReference type="CDD" id="cd11614">
    <property type="entry name" value="SAF_CpaB_FlgA_like"/>
    <property type="match status" value="1"/>
</dbReference>
<dbReference type="InterPro" id="IPR041231">
    <property type="entry name" value="FlgA_N"/>
</dbReference>
<dbReference type="NCBIfam" id="TIGR03170">
    <property type="entry name" value="flgA_cterm"/>
    <property type="match status" value="1"/>
</dbReference>
<evidence type="ECO:0000259" key="8">
    <source>
        <dbReference type="SMART" id="SM00858"/>
    </source>
</evidence>
<dbReference type="EMBL" id="JZRB01000010">
    <property type="protein sequence ID" value="KJV36272.1"/>
    <property type="molecule type" value="Genomic_DNA"/>
</dbReference>
<reference evidence="9 10" key="1">
    <citation type="submission" date="2015-03" db="EMBL/GenBank/DDBJ databases">
        <title>Draft genome sequence of Luteibacter yeojuensis strain SU11.</title>
        <authorList>
            <person name="Sulaiman J."/>
            <person name="Priya K."/>
            <person name="Chan K.-G."/>
        </authorList>
    </citation>
    <scope>NUCLEOTIDE SEQUENCE [LARGE SCALE GENOMIC DNA]</scope>
    <source>
        <strain evidence="9 10">SU11</strain>
    </source>
</reference>
<dbReference type="Proteomes" id="UP000033651">
    <property type="component" value="Unassembled WGS sequence"/>
</dbReference>
<proteinExistence type="inferred from homology"/>
<dbReference type="InterPro" id="IPR013974">
    <property type="entry name" value="SAF"/>
</dbReference>
<evidence type="ECO:0000256" key="3">
    <source>
        <dbReference type="ARBA" id="ARBA00014754"/>
    </source>
</evidence>
<keyword evidence="9" id="KW-0282">Flagellum</keyword>
<dbReference type="GO" id="GO:0044780">
    <property type="term" value="P:bacterial-type flagellum assembly"/>
    <property type="evidence" value="ECO:0007669"/>
    <property type="project" value="InterPro"/>
</dbReference>
<feature type="chain" id="PRO_5005117032" description="Flagella basal body P-ring formation protein FlgA" evidence="7">
    <location>
        <begin position="23"/>
        <end position="232"/>
    </location>
</feature>
<comment type="caution">
    <text evidence="9">The sequence shown here is derived from an EMBL/GenBank/DDBJ whole genome shotgun (WGS) entry which is preliminary data.</text>
</comment>
<sequence>MIHRLARGAVVAGLLCCPLAAAAGQSLEAIRSSAVAWLQQNRTLPGARMVAEADPLDSRLRLADCGAPLDVSLPGNRPLGARVSVVVHCPVPGGWTARVPVRVQMFTNVLVTTRPLARGDGLGAGDVRAEERDVASLAYGYVAGLDQIDGRALARPLNAGTVLTPGMLAGRQAVRVGDAVSMEASVDGVVIRADGVAMGAGDAGARVKVRNASSGKILDAVVSGPGAVAVLP</sequence>
<dbReference type="Pfam" id="PF17656">
    <property type="entry name" value="ChapFlgA_N"/>
    <property type="match status" value="1"/>
</dbReference>
<dbReference type="InterPro" id="IPR039246">
    <property type="entry name" value="Flagellar_FlgA"/>
</dbReference>
<comment type="subcellular location">
    <subcellularLocation>
        <location evidence="1 7">Periplasm</location>
    </subcellularLocation>
</comment>
<name>A0A0F3KZ93_9GAMM</name>
<dbReference type="OrthoDB" id="1669037at2"/>
<keyword evidence="9" id="KW-0966">Cell projection</keyword>
<feature type="signal peptide" evidence="7">
    <location>
        <begin position="1"/>
        <end position="22"/>
    </location>
</feature>
<gene>
    <name evidence="9" type="ORF">VI08_05325</name>
</gene>
<keyword evidence="10" id="KW-1185">Reference proteome</keyword>
<dbReference type="RefSeq" id="WP_045828520.1">
    <property type="nucleotide sequence ID" value="NZ_JZRB01000010.1"/>
</dbReference>
<protein>
    <recommendedName>
        <fullName evidence="3 7">Flagella basal body P-ring formation protein FlgA</fullName>
    </recommendedName>
</protein>
<keyword evidence="7" id="KW-1005">Bacterial flagellum biogenesis</keyword>
<evidence type="ECO:0000313" key="10">
    <source>
        <dbReference type="Proteomes" id="UP000033651"/>
    </source>
</evidence>
<evidence type="ECO:0000256" key="4">
    <source>
        <dbReference type="ARBA" id="ARBA00022729"/>
    </source>
</evidence>
<dbReference type="Gene3D" id="3.90.1210.10">
    <property type="entry name" value="Antifreeze-like/N-acetylneuraminic acid synthase C-terminal domain"/>
    <property type="match status" value="1"/>
</dbReference>
<keyword evidence="4 7" id="KW-0732">Signal</keyword>
<comment type="similarity">
    <text evidence="2 7">Belongs to the FlgA family.</text>
</comment>